<dbReference type="EMBL" id="FXXC01000001">
    <property type="protein sequence ID" value="SMR94561.1"/>
    <property type="molecule type" value="Genomic_DNA"/>
</dbReference>
<keyword evidence="1 5" id="KW-0436">Ligase</keyword>
<evidence type="ECO:0000313" key="8">
    <source>
        <dbReference type="Proteomes" id="UP000196803"/>
    </source>
</evidence>
<evidence type="ECO:0000313" key="7">
    <source>
        <dbReference type="EMBL" id="SMR94561.1"/>
    </source>
</evidence>
<evidence type="ECO:0000256" key="3">
    <source>
        <dbReference type="ARBA" id="ARBA00022840"/>
    </source>
</evidence>
<dbReference type="InterPro" id="IPR014729">
    <property type="entry name" value="Rossmann-like_a/b/a_fold"/>
</dbReference>
<reference evidence="7 8" key="1">
    <citation type="submission" date="2017-05" db="EMBL/GenBank/DDBJ databases">
        <authorList>
            <person name="Varghese N."/>
            <person name="Submissions S."/>
        </authorList>
    </citation>
    <scope>NUCLEOTIDE SEQUENCE [LARGE SCALE GENOMIC DNA]</scope>
    <source>
        <strain evidence="7 8">MACB1020</strain>
    </source>
</reference>
<feature type="domain" description="Glutamyl/glutaminyl-tRNA synthetase class Ib catalytic" evidence="6">
    <location>
        <begin position="1"/>
        <end position="69"/>
    </location>
</feature>
<comment type="caution">
    <text evidence="7">The sequence shown here is derived from an EMBL/GenBank/DDBJ whole genome shotgun (WGS) entry which is preliminary data.</text>
</comment>
<dbReference type="InterPro" id="IPR000924">
    <property type="entry name" value="Glu/Gln-tRNA-synth"/>
</dbReference>
<keyword evidence="2 5" id="KW-0547">Nucleotide-binding</keyword>
<keyword evidence="5" id="KW-0648">Protein biosynthesis</keyword>
<dbReference type="PROSITE" id="PS00178">
    <property type="entry name" value="AA_TRNA_LIGASE_I"/>
    <property type="match status" value="1"/>
</dbReference>
<keyword evidence="3 5" id="KW-0067">ATP-binding</keyword>
<dbReference type="InterPro" id="IPR001412">
    <property type="entry name" value="aa-tRNA-synth_I_CS"/>
</dbReference>
<keyword evidence="8" id="KW-1185">Reference proteome</keyword>
<dbReference type="PRINTS" id="PR00987">
    <property type="entry name" value="TRNASYNTHGLU"/>
</dbReference>
<evidence type="ECO:0000256" key="1">
    <source>
        <dbReference type="ARBA" id="ARBA00022598"/>
    </source>
</evidence>
<dbReference type="InterPro" id="IPR020058">
    <property type="entry name" value="Glu/Gln-tRNA-synth_Ib_cat-dom"/>
</dbReference>
<protein>
    <submittedName>
        <fullName evidence="7">Glutamyl-tRNA synthetase</fullName>
    </submittedName>
</protein>
<organism evidence="7 8">
    <name type="scientific">Caldicellulosiruptor bescii</name>
    <name type="common">Anaerocellum thermophilum</name>
    <dbReference type="NCBI Taxonomy" id="31899"/>
    <lineage>
        <taxon>Bacteria</taxon>
        <taxon>Bacillati</taxon>
        <taxon>Bacillota</taxon>
        <taxon>Bacillota incertae sedis</taxon>
        <taxon>Caldicellulosiruptorales</taxon>
        <taxon>Caldicellulosiruptoraceae</taxon>
        <taxon>Caldicellulosiruptor</taxon>
    </lineage>
</organism>
<comment type="similarity">
    <text evidence="5">Belongs to the class-I aminoacyl-tRNA synthetase family.</text>
</comment>
<dbReference type="Pfam" id="PF00749">
    <property type="entry name" value="tRNA-synt_1c"/>
    <property type="match status" value="1"/>
</dbReference>
<gene>
    <name evidence="7" type="ORF">SAMN05216240_2144</name>
</gene>
<evidence type="ECO:0000256" key="2">
    <source>
        <dbReference type="ARBA" id="ARBA00022741"/>
    </source>
</evidence>
<evidence type="ECO:0000259" key="6">
    <source>
        <dbReference type="Pfam" id="PF00749"/>
    </source>
</evidence>
<accession>A0ABY1SAR8</accession>
<dbReference type="PANTHER" id="PTHR43311">
    <property type="entry name" value="GLUTAMATE--TRNA LIGASE"/>
    <property type="match status" value="1"/>
</dbReference>
<keyword evidence="4 5" id="KW-0030">Aminoacyl-tRNA synthetase</keyword>
<evidence type="ECO:0000256" key="4">
    <source>
        <dbReference type="ARBA" id="ARBA00023146"/>
    </source>
</evidence>
<dbReference type="InterPro" id="IPR049940">
    <property type="entry name" value="GluQ/Sye"/>
</dbReference>
<dbReference type="PANTHER" id="PTHR43311:SF2">
    <property type="entry name" value="GLUTAMATE--TRNA LIGASE, MITOCHONDRIAL-RELATED"/>
    <property type="match status" value="1"/>
</dbReference>
<sequence>MVRVRFAPSPTGQLHIGGARTALFNYLFAKKHNGKFILRIEDTDLERSREEWAKVIMKSLKWLGIEWDEGKAYYCFCSQEEIEKARGLVGNFTSTLLFFTVY</sequence>
<dbReference type="Gene3D" id="3.40.50.620">
    <property type="entry name" value="HUPs"/>
    <property type="match status" value="1"/>
</dbReference>
<proteinExistence type="inferred from homology"/>
<name>A0ABY1SAR8_CALBS</name>
<dbReference type="SUPFAM" id="SSF52374">
    <property type="entry name" value="Nucleotidylyl transferase"/>
    <property type="match status" value="1"/>
</dbReference>
<evidence type="ECO:0000256" key="5">
    <source>
        <dbReference type="RuleBase" id="RU363037"/>
    </source>
</evidence>
<dbReference type="Proteomes" id="UP000196803">
    <property type="component" value="Unassembled WGS sequence"/>
</dbReference>